<dbReference type="eggNOG" id="COG1359">
    <property type="taxonomic scope" value="Bacteria"/>
</dbReference>
<dbReference type="Gene3D" id="3.30.70.100">
    <property type="match status" value="1"/>
</dbReference>
<name>H0QTT8_ARTG1</name>
<gene>
    <name evidence="1" type="ORF">ARGLB_113_00960</name>
</gene>
<dbReference type="Proteomes" id="UP000003828">
    <property type="component" value="Unassembled WGS sequence"/>
</dbReference>
<keyword evidence="2" id="KW-1185">Reference proteome</keyword>
<dbReference type="STRING" id="1077972.ARGLB_113_00960"/>
<evidence type="ECO:0000313" key="2">
    <source>
        <dbReference type="Proteomes" id="UP000003828"/>
    </source>
</evidence>
<organism evidence="1 2">
    <name type="scientific">Arthrobacter globiformis (strain ATCC 8010 / DSM 20124 / JCM 1332 / NBRC 12137 / NCIMB 8907 / NRRL B-2979 / 168)</name>
    <dbReference type="NCBI Taxonomy" id="1077972"/>
    <lineage>
        <taxon>Bacteria</taxon>
        <taxon>Bacillati</taxon>
        <taxon>Actinomycetota</taxon>
        <taxon>Actinomycetes</taxon>
        <taxon>Micrococcales</taxon>
        <taxon>Micrococcaceae</taxon>
        <taxon>Arthrobacter</taxon>
    </lineage>
</organism>
<reference evidence="1 2" key="1">
    <citation type="submission" date="2011-12" db="EMBL/GenBank/DDBJ databases">
        <title>Whole genome shotgun sequence of Arthrobacter globiformis NBRC 12137.</title>
        <authorList>
            <person name="Miyazawa S."/>
            <person name="Hosoyama A."/>
            <person name="Tsuchikane K."/>
            <person name="Katsumata H."/>
            <person name="Yamazaki S."/>
            <person name="Fujita N."/>
        </authorList>
    </citation>
    <scope>NUCLEOTIDE SEQUENCE [LARGE SCALE GENOMIC DNA]</scope>
    <source>
        <strain evidence="1 2">NBRC 12137</strain>
    </source>
</reference>
<dbReference type="RefSeq" id="WP_003806194.1">
    <property type="nucleotide sequence ID" value="NZ_BAEG01000113.1"/>
</dbReference>
<comment type="caution">
    <text evidence="1">The sequence shown here is derived from an EMBL/GenBank/DDBJ whole genome shotgun (WGS) entry which is preliminary data.</text>
</comment>
<protein>
    <submittedName>
        <fullName evidence="1">Uncharacterized protein</fullName>
    </submittedName>
</protein>
<accession>H0QTT8</accession>
<dbReference type="AlphaFoldDB" id="H0QTT8"/>
<dbReference type="EMBL" id="BAEG01000113">
    <property type="protein sequence ID" value="GAB16239.1"/>
    <property type="molecule type" value="Genomic_DNA"/>
</dbReference>
<proteinExistence type="predicted"/>
<dbReference type="OrthoDB" id="3697691at2"/>
<evidence type="ECO:0000313" key="1">
    <source>
        <dbReference type="EMBL" id="GAB16239.1"/>
    </source>
</evidence>
<sequence length="129" mass="14326">MDDFIAYLDTSEVQAGKLEELKVAMADLAAFVELNEPRILAYRVYFSADGSTMSVLHFHPDVASLEFHMQVAGPKFPPIAPFVKMRSIEVFGRPTEDLVSQLQAKARLLGDATVVIRDFHAGFDRLPGD</sequence>